<dbReference type="GO" id="GO:0005886">
    <property type="term" value="C:plasma membrane"/>
    <property type="evidence" value="ECO:0007669"/>
    <property type="project" value="UniProtKB-SubCell"/>
</dbReference>
<dbReference type="SUPFAM" id="SSF55073">
    <property type="entry name" value="Nucleotide cyclase"/>
    <property type="match status" value="1"/>
</dbReference>
<feature type="transmembrane region" description="Helical" evidence="11">
    <location>
        <begin position="262"/>
        <end position="284"/>
    </location>
</feature>
<evidence type="ECO:0000256" key="3">
    <source>
        <dbReference type="ARBA" id="ARBA00004651"/>
    </source>
</evidence>
<dbReference type="NCBIfam" id="TIGR00254">
    <property type="entry name" value="GGDEF"/>
    <property type="match status" value="1"/>
</dbReference>
<sequence length="489" mass="53656">MWVFVINEIKHERILATDAARNDAMNLATAFEAHVHSVIRLMDMVLLDMREDVLEHADFASYVDEELAIYGNFLTQLAVIDKDGRLVFSNLDANIKPVDLSDREHFRVHRDHPGEDRLFISKPVLGRVSKQWTIQFTRPIHQNGEFAGVLVLSIPTSFFADYYQQINVGPNGSIALVGTDRSLRAIASGEPIVGRYGRFKVPEDKPYFDPKAPAHGYYEGVSSIDGEYRLGAYRRLTDDGVVVVVLLAPKDFMAAFHERKELLIASAGIISLLLSAVALLVFVLSNRYFQSTDRLRQAHDQLTLLANTDVLTGVSSRRAFLASLEAEIARAHRHKQCLSLLMLDIDHFKRVNDVYGHPIGDAVLQQFTSTCAGMLRGHDLLGRLGGEEFAIALPHTDIEGAQSVGEKIRVAVAQTPVPTSAGPIAITVSIGLAQLEAGQVEVEQLIARADGALYQAKRDGRNQVCAASQAPDGCSDGMRKPAAAAADPL</sequence>
<evidence type="ECO:0000256" key="9">
    <source>
        <dbReference type="ARBA" id="ARBA00034247"/>
    </source>
</evidence>
<keyword evidence="7 11" id="KW-1133">Transmembrane helix</keyword>
<evidence type="ECO:0000313" key="14">
    <source>
        <dbReference type="Proteomes" id="UP001164632"/>
    </source>
</evidence>
<dbReference type="InterPro" id="IPR050469">
    <property type="entry name" value="Diguanylate_Cyclase"/>
</dbReference>
<dbReference type="PANTHER" id="PTHR45138:SF9">
    <property type="entry name" value="DIGUANYLATE CYCLASE DGCM-RELATED"/>
    <property type="match status" value="1"/>
</dbReference>
<feature type="domain" description="GGDEF" evidence="12">
    <location>
        <begin position="336"/>
        <end position="469"/>
    </location>
</feature>
<dbReference type="Pfam" id="PF00990">
    <property type="entry name" value="GGDEF"/>
    <property type="match status" value="1"/>
</dbReference>
<dbReference type="InterPro" id="IPR033479">
    <property type="entry name" value="dCache_1"/>
</dbReference>
<dbReference type="CDD" id="cd01949">
    <property type="entry name" value="GGDEF"/>
    <property type="match status" value="1"/>
</dbReference>
<evidence type="ECO:0000256" key="11">
    <source>
        <dbReference type="SAM" id="Phobius"/>
    </source>
</evidence>
<dbReference type="Gene3D" id="3.30.70.270">
    <property type="match status" value="1"/>
</dbReference>
<keyword evidence="5" id="KW-1003">Cell membrane</keyword>
<evidence type="ECO:0000256" key="10">
    <source>
        <dbReference type="SAM" id="MobiDB-lite"/>
    </source>
</evidence>
<reference evidence="13" key="1">
    <citation type="submission" date="2022-11" db="EMBL/GenBank/DDBJ databases">
        <title>Genomic of Pseudomonas TF18.</title>
        <authorList>
            <person name="Liu T."/>
        </authorList>
    </citation>
    <scope>NUCLEOTIDE SEQUENCE</scope>
    <source>
        <strain evidence="13">TF18</strain>
    </source>
</reference>
<evidence type="ECO:0000256" key="4">
    <source>
        <dbReference type="ARBA" id="ARBA00012528"/>
    </source>
</evidence>
<name>A0AA47I1C8_9GAMM</name>
<dbReference type="EC" id="2.7.7.65" evidence="4"/>
<gene>
    <name evidence="13" type="ORF">OSV15_20390</name>
</gene>
<evidence type="ECO:0000256" key="5">
    <source>
        <dbReference type="ARBA" id="ARBA00022475"/>
    </source>
</evidence>
<dbReference type="AlphaFoldDB" id="A0AA47I1C8"/>
<keyword evidence="6 11" id="KW-0812">Transmembrane</keyword>
<comment type="catalytic activity">
    <reaction evidence="9">
        <text>2 GTP = 3',3'-c-di-GMP + 2 diphosphate</text>
        <dbReference type="Rhea" id="RHEA:24898"/>
        <dbReference type="ChEBI" id="CHEBI:33019"/>
        <dbReference type="ChEBI" id="CHEBI:37565"/>
        <dbReference type="ChEBI" id="CHEBI:58805"/>
        <dbReference type="EC" id="2.7.7.65"/>
    </reaction>
</comment>
<dbReference type="GO" id="GO:0052621">
    <property type="term" value="F:diguanylate cyclase activity"/>
    <property type="evidence" value="ECO:0007669"/>
    <property type="project" value="UniProtKB-EC"/>
</dbReference>
<evidence type="ECO:0000256" key="1">
    <source>
        <dbReference type="ARBA" id="ARBA00001946"/>
    </source>
</evidence>
<evidence type="ECO:0000259" key="12">
    <source>
        <dbReference type="PROSITE" id="PS50887"/>
    </source>
</evidence>
<dbReference type="FunFam" id="3.30.70.270:FF:000001">
    <property type="entry name" value="Diguanylate cyclase domain protein"/>
    <property type="match status" value="1"/>
</dbReference>
<dbReference type="Gene3D" id="3.30.450.20">
    <property type="entry name" value="PAS domain"/>
    <property type="match status" value="2"/>
</dbReference>
<evidence type="ECO:0000256" key="8">
    <source>
        <dbReference type="ARBA" id="ARBA00023136"/>
    </source>
</evidence>
<dbReference type="Pfam" id="PF02743">
    <property type="entry name" value="dCache_1"/>
    <property type="match status" value="1"/>
</dbReference>
<organism evidence="13 14">
    <name type="scientific">Stutzerimonas frequens</name>
    <dbReference type="NCBI Taxonomy" id="2968969"/>
    <lineage>
        <taxon>Bacteria</taxon>
        <taxon>Pseudomonadati</taxon>
        <taxon>Pseudomonadota</taxon>
        <taxon>Gammaproteobacteria</taxon>
        <taxon>Pseudomonadales</taxon>
        <taxon>Pseudomonadaceae</taxon>
        <taxon>Stutzerimonas</taxon>
    </lineage>
</organism>
<dbReference type="InterPro" id="IPR043128">
    <property type="entry name" value="Rev_trsase/Diguanyl_cyclase"/>
</dbReference>
<dbReference type="EMBL" id="CP113257">
    <property type="protein sequence ID" value="WAE54960.1"/>
    <property type="molecule type" value="Genomic_DNA"/>
</dbReference>
<dbReference type="CDD" id="cd12915">
    <property type="entry name" value="PDC2_DGC_like"/>
    <property type="match status" value="1"/>
</dbReference>
<protein>
    <recommendedName>
        <fullName evidence="4">diguanylate cyclase</fullName>
        <ecNumber evidence="4">2.7.7.65</ecNumber>
    </recommendedName>
</protein>
<keyword evidence="8 11" id="KW-0472">Membrane</keyword>
<evidence type="ECO:0000256" key="2">
    <source>
        <dbReference type="ARBA" id="ARBA00004533"/>
    </source>
</evidence>
<evidence type="ECO:0000313" key="13">
    <source>
        <dbReference type="EMBL" id="WAE54960.1"/>
    </source>
</evidence>
<accession>A0AA47I1C8</accession>
<dbReference type="SMART" id="SM00267">
    <property type="entry name" value="GGDEF"/>
    <property type="match status" value="1"/>
</dbReference>
<comment type="cofactor">
    <cofactor evidence="1">
        <name>Mg(2+)</name>
        <dbReference type="ChEBI" id="CHEBI:18420"/>
    </cofactor>
</comment>
<dbReference type="InterPro" id="IPR000160">
    <property type="entry name" value="GGDEF_dom"/>
</dbReference>
<feature type="region of interest" description="Disordered" evidence="10">
    <location>
        <begin position="469"/>
        <end position="489"/>
    </location>
</feature>
<dbReference type="InterPro" id="IPR029787">
    <property type="entry name" value="Nucleotide_cyclase"/>
</dbReference>
<dbReference type="InterPro" id="IPR029151">
    <property type="entry name" value="Sensor-like_sf"/>
</dbReference>
<dbReference type="PROSITE" id="PS50887">
    <property type="entry name" value="GGDEF"/>
    <property type="match status" value="1"/>
</dbReference>
<dbReference type="PANTHER" id="PTHR45138">
    <property type="entry name" value="REGULATORY COMPONENTS OF SENSORY TRANSDUCTION SYSTEM"/>
    <property type="match status" value="1"/>
</dbReference>
<dbReference type="Proteomes" id="UP001164632">
    <property type="component" value="Chromosome"/>
</dbReference>
<proteinExistence type="predicted"/>
<evidence type="ECO:0000256" key="7">
    <source>
        <dbReference type="ARBA" id="ARBA00022989"/>
    </source>
</evidence>
<dbReference type="RefSeq" id="WP_267932915.1">
    <property type="nucleotide sequence ID" value="NZ_CP113257.1"/>
</dbReference>
<evidence type="ECO:0000256" key="6">
    <source>
        <dbReference type="ARBA" id="ARBA00022692"/>
    </source>
</evidence>
<dbReference type="CDD" id="cd12914">
    <property type="entry name" value="PDC1_DGC_like"/>
    <property type="match status" value="1"/>
</dbReference>
<dbReference type="SUPFAM" id="SSF103190">
    <property type="entry name" value="Sensory domain-like"/>
    <property type="match status" value="1"/>
</dbReference>
<comment type="subcellular location">
    <subcellularLocation>
        <location evidence="2">Cell inner membrane</location>
    </subcellularLocation>
    <subcellularLocation>
        <location evidence="3">Cell membrane</location>
        <topology evidence="3">Multi-pass membrane protein</topology>
    </subcellularLocation>
</comment>